<evidence type="ECO:0000256" key="3">
    <source>
        <dbReference type="ARBA" id="ARBA00022475"/>
    </source>
</evidence>
<comment type="similarity">
    <text evidence="2">Belongs to the bacterial solute-binding protein 1 family.</text>
</comment>
<organism evidence="9 10">
    <name type="scientific">Desulfonema ishimotonii</name>
    <dbReference type="NCBI Taxonomy" id="45657"/>
    <lineage>
        <taxon>Bacteria</taxon>
        <taxon>Pseudomonadati</taxon>
        <taxon>Thermodesulfobacteriota</taxon>
        <taxon>Desulfobacteria</taxon>
        <taxon>Desulfobacterales</taxon>
        <taxon>Desulfococcaceae</taxon>
        <taxon>Desulfonema</taxon>
    </lineage>
</organism>
<dbReference type="PANTHER" id="PTHR43649">
    <property type="entry name" value="ARABINOSE-BINDING PROTEIN-RELATED"/>
    <property type="match status" value="1"/>
</dbReference>
<gene>
    <name evidence="9" type="ORF">DENIS_1756</name>
</gene>
<comment type="subcellular location">
    <subcellularLocation>
        <location evidence="1">Periplasm</location>
    </subcellularLocation>
</comment>
<dbReference type="AlphaFoldDB" id="A0A401FUY8"/>
<dbReference type="Pfam" id="PF13416">
    <property type="entry name" value="SBP_bac_8"/>
    <property type="match status" value="1"/>
</dbReference>
<dbReference type="PROSITE" id="PS51257">
    <property type="entry name" value="PROKAR_LIPOPROTEIN"/>
    <property type="match status" value="1"/>
</dbReference>
<dbReference type="GO" id="GO:0042597">
    <property type="term" value="C:periplasmic space"/>
    <property type="evidence" value="ECO:0007669"/>
    <property type="project" value="UniProtKB-SubCell"/>
</dbReference>
<proteinExistence type="inferred from homology"/>
<dbReference type="InterPro" id="IPR050490">
    <property type="entry name" value="Bact_solute-bd_prot1"/>
</dbReference>
<evidence type="ECO:0000256" key="1">
    <source>
        <dbReference type="ARBA" id="ARBA00004418"/>
    </source>
</evidence>
<keyword evidence="5" id="KW-0472">Membrane</keyword>
<evidence type="ECO:0000256" key="5">
    <source>
        <dbReference type="ARBA" id="ARBA00023136"/>
    </source>
</evidence>
<keyword evidence="6" id="KW-0564">Palmitate</keyword>
<dbReference type="CDD" id="cd13585">
    <property type="entry name" value="PBP2_TMBP_like"/>
    <property type="match status" value="1"/>
</dbReference>
<keyword evidence="7" id="KW-0449">Lipoprotein</keyword>
<dbReference type="Gene3D" id="3.40.190.10">
    <property type="entry name" value="Periplasmic binding protein-like II"/>
    <property type="match status" value="1"/>
</dbReference>
<keyword evidence="4 8" id="KW-0732">Signal</keyword>
<dbReference type="RefSeq" id="WP_208022538.1">
    <property type="nucleotide sequence ID" value="NZ_BEXT01000001.1"/>
</dbReference>
<dbReference type="SUPFAM" id="SSF53850">
    <property type="entry name" value="Periplasmic binding protein-like II"/>
    <property type="match status" value="1"/>
</dbReference>
<feature type="chain" id="PRO_5019536186" evidence="8">
    <location>
        <begin position="28"/>
        <end position="446"/>
    </location>
</feature>
<evidence type="ECO:0000256" key="2">
    <source>
        <dbReference type="ARBA" id="ARBA00008520"/>
    </source>
</evidence>
<dbReference type="PANTHER" id="PTHR43649:SF33">
    <property type="entry name" value="POLYGALACTURONAN_RHAMNOGALACTURONAN-BINDING PROTEIN YTCQ"/>
    <property type="match status" value="1"/>
</dbReference>
<evidence type="ECO:0000313" key="9">
    <source>
        <dbReference type="EMBL" id="GBC60797.1"/>
    </source>
</evidence>
<protein>
    <submittedName>
        <fullName evidence="9">ABC transporter substrate-binding protein</fullName>
    </submittedName>
</protein>
<name>A0A401FUY8_9BACT</name>
<keyword evidence="10" id="KW-1185">Reference proteome</keyword>
<evidence type="ECO:0000313" key="10">
    <source>
        <dbReference type="Proteomes" id="UP000288096"/>
    </source>
</evidence>
<keyword evidence="3" id="KW-1003">Cell membrane</keyword>
<evidence type="ECO:0000256" key="6">
    <source>
        <dbReference type="ARBA" id="ARBA00023139"/>
    </source>
</evidence>
<accession>A0A401FUY8</accession>
<feature type="signal peptide" evidence="8">
    <location>
        <begin position="1"/>
        <end position="27"/>
    </location>
</feature>
<reference evidence="10" key="2">
    <citation type="submission" date="2019-01" db="EMBL/GenBank/DDBJ databases">
        <title>Genome sequence of Desulfonema ishimotonii strain Tokyo 01.</title>
        <authorList>
            <person name="Fukui M."/>
        </authorList>
    </citation>
    <scope>NUCLEOTIDE SEQUENCE [LARGE SCALE GENOMIC DNA]</scope>
    <source>
        <strain evidence="10">Tokyo 01</strain>
    </source>
</reference>
<comment type="caution">
    <text evidence="9">The sequence shown here is derived from an EMBL/GenBank/DDBJ whole genome shotgun (WGS) entry which is preliminary data.</text>
</comment>
<sequence>MAMKKRDYSGRHRIRAGLCLLFPVLLAACPSESPPARQSGTDVVRLSVWAHAGQEPERKVTEDLIRRFNIRQNGIQARLTLLPEGSYNAQVQAAALARDLPDVLEFDGPFVYSYVWQGHLAALGEFLSEDTKQNLIPSVLAQATYRGKLYAIGMFDSGLGLYGRRSLLEQAGVRIPASPADAWTADEFEGVLKALARHDPDGAVLDLKLNYRGEWFTYAFSPALRSGGGDLIDRRTFGTARGILNGPEAVAVMGRFQDWIVRKKYVDPNVDDHAFTGGRVALSWVGHWEYDRYAAAFGDDLVLLPLPDFGKGSKTGQGSWNWGVTARCKHPEAAVRFIEFLLEDVPVLAMAGANSAIPATRSAIARSEKYQPDGPLRLFVTQLTGGYAVPRPRTPAYPAITSVFQQAFNDIRNGADVRTVLDRAAADIDRDIRDNDGYPPPRGRTG</sequence>
<reference evidence="10" key="1">
    <citation type="submission" date="2017-11" db="EMBL/GenBank/DDBJ databases">
        <authorList>
            <person name="Watanabe M."/>
            <person name="Kojima H."/>
        </authorList>
    </citation>
    <scope>NUCLEOTIDE SEQUENCE [LARGE SCALE GENOMIC DNA]</scope>
    <source>
        <strain evidence="10">Tokyo 01</strain>
    </source>
</reference>
<dbReference type="Proteomes" id="UP000288096">
    <property type="component" value="Unassembled WGS sequence"/>
</dbReference>
<evidence type="ECO:0000256" key="8">
    <source>
        <dbReference type="SAM" id="SignalP"/>
    </source>
</evidence>
<evidence type="ECO:0000256" key="4">
    <source>
        <dbReference type="ARBA" id="ARBA00022729"/>
    </source>
</evidence>
<dbReference type="InterPro" id="IPR006059">
    <property type="entry name" value="SBP"/>
</dbReference>
<dbReference type="EMBL" id="BEXT01000001">
    <property type="protein sequence ID" value="GBC60797.1"/>
    <property type="molecule type" value="Genomic_DNA"/>
</dbReference>
<evidence type="ECO:0000256" key="7">
    <source>
        <dbReference type="ARBA" id="ARBA00023288"/>
    </source>
</evidence>